<dbReference type="Proteomes" id="UP000272942">
    <property type="component" value="Unassembled WGS sequence"/>
</dbReference>
<dbReference type="OrthoDB" id="6220316at2759"/>
<evidence type="ECO:0000256" key="1">
    <source>
        <dbReference type="SAM" id="MobiDB-lite"/>
    </source>
</evidence>
<dbReference type="WBParaSite" id="ECPE_0000900901-mRNA-1">
    <property type="protein sequence ID" value="ECPE_0000900901-mRNA-1"/>
    <property type="gene ID" value="ECPE_0000900901"/>
</dbReference>
<sequence length="123" mass="13915">MEKRPTLWQTNMEILKPGHSDNQSDGKLKGNAAHIVPLPPLPQSTLELPPRYGITPHLTNLTQAQKDQLDRNRPPILEYDSWARIPYAAYHLPVSPVKLHTESLSHATYTDPLPGRLPPLIYK</sequence>
<proteinExistence type="predicted"/>
<dbReference type="EMBL" id="UZAN01046738">
    <property type="protein sequence ID" value="VDP84528.1"/>
    <property type="molecule type" value="Genomic_DNA"/>
</dbReference>
<name>A0A183APU6_9TREM</name>
<keyword evidence="3" id="KW-1185">Reference proteome</keyword>
<evidence type="ECO:0000313" key="2">
    <source>
        <dbReference type="EMBL" id="VDP84528.1"/>
    </source>
</evidence>
<protein>
    <submittedName>
        <fullName evidence="4">ZM domain-containing protein</fullName>
    </submittedName>
</protein>
<accession>A0A183APU6</accession>
<organism evidence="4">
    <name type="scientific">Echinostoma caproni</name>
    <dbReference type="NCBI Taxonomy" id="27848"/>
    <lineage>
        <taxon>Eukaryota</taxon>
        <taxon>Metazoa</taxon>
        <taxon>Spiralia</taxon>
        <taxon>Lophotrochozoa</taxon>
        <taxon>Platyhelminthes</taxon>
        <taxon>Trematoda</taxon>
        <taxon>Digenea</taxon>
        <taxon>Plagiorchiida</taxon>
        <taxon>Echinostomata</taxon>
        <taxon>Echinostomatoidea</taxon>
        <taxon>Echinostomatidae</taxon>
        <taxon>Echinostoma</taxon>
    </lineage>
</organism>
<evidence type="ECO:0000313" key="4">
    <source>
        <dbReference type="WBParaSite" id="ECPE_0000900901-mRNA-1"/>
    </source>
</evidence>
<feature type="region of interest" description="Disordered" evidence="1">
    <location>
        <begin position="14"/>
        <end position="33"/>
    </location>
</feature>
<reference evidence="2 3" key="2">
    <citation type="submission" date="2018-11" db="EMBL/GenBank/DDBJ databases">
        <authorList>
            <consortium name="Pathogen Informatics"/>
        </authorList>
    </citation>
    <scope>NUCLEOTIDE SEQUENCE [LARGE SCALE GENOMIC DNA]</scope>
    <source>
        <strain evidence="2 3">Egypt</strain>
    </source>
</reference>
<gene>
    <name evidence="2" type="ORF">ECPE_LOCUS8981</name>
</gene>
<dbReference type="AlphaFoldDB" id="A0A183APU6"/>
<evidence type="ECO:0000313" key="3">
    <source>
        <dbReference type="Proteomes" id="UP000272942"/>
    </source>
</evidence>
<feature type="compositionally biased region" description="Basic and acidic residues" evidence="1">
    <location>
        <begin position="16"/>
        <end position="28"/>
    </location>
</feature>
<reference evidence="4" key="1">
    <citation type="submission" date="2016-06" db="UniProtKB">
        <authorList>
            <consortium name="WormBaseParasite"/>
        </authorList>
    </citation>
    <scope>IDENTIFICATION</scope>
</reference>